<evidence type="ECO:0000313" key="4">
    <source>
        <dbReference type="Proteomes" id="UP000647172"/>
    </source>
</evidence>
<dbReference type="PROSITE" id="PS60003">
    <property type="entry name" value="PHOSPHOKETOLASE_2"/>
    <property type="match status" value="1"/>
</dbReference>
<dbReference type="Proteomes" id="UP000647172">
    <property type="component" value="Unassembled WGS sequence"/>
</dbReference>
<dbReference type="InterPro" id="IPR029061">
    <property type="entry name" value="THDP-binding"/>
</dbReference>
<reference evidence="3" key="1">
    <citation type="submission" date="2021-01" db="EMBL/GenBank/DDBJ databases">
        <title>Whole genome shotgun sequence of Actinoplanes nipponensis NBRC 14063.</title>
        <authorList>
            <person name="Komaki H."/>
            <person name="Tamura T."/>
        </authorList>
    </citation>
    <scope>NUCLEOTIDE SEQUENCE</scope>
    <source>
        <strain evidence="3">NBRC 14063</strain>
    </source>
</reference>
<evidence type="ECO:0000313" key="3">
    <source>
        <dbReference type="EMBL" id="GIE46908.1"/>
    </source>
</evidence>
<dbReference type="GO" id="GO:0000287">
    <property type="term" value="F:magnesium ion binding"/>
    <property type="evidence" value="ECO:0007669"/>
    <property type="project" value="UniProtKB-ARBA"/>
</dbReference>
<dbReference type="InterPro" id="IPR018970">
    <property type="entry name" value="Xul5P/Fru6P_PKetolase_N"/>
</dbReference>
<name>A0A919MM02_9ACTN</name>
<dbReference type="AlphaFoldDB" id="A0A919MM02"/>
<feature type="region of interest" description="Disordered" evidence="1">
    <location>
        <begin position="156"/>
        <end position="203"/>
    </location>
</feature>
<dbReference type="Gene3D" id="3.40.50.970">
    <property type="match status" value="1"/>
</dbReference>
<keyword evidence="4" id="KW-1185">Reference proteome</keyword>
<dbReference type="GO" id="GO:0005975">
    <property type="term" value="P:carbohydrate metabolic process"/>
    <property type="evidence" value="ECO:0007669"/>
    <property type="project" value="InterPro"/>
</dbReference>
<organism evidence="3 4">
    <name type="scientific">Actinoplanes nipponensis</name>
    <dbReference type="NCBI Taxonomy" id="135950"/>
    <lineage>
        <taxon>Bacteria</taxon>
        <taxon>Bacillati</taxon>
        <taxon>Actinomycetota</taxon>
        <taxon>Actinomycetes</taxon>
        <taxon>Micromonosporales</taxon>
        <taxon>Micromonosporaceae</taxon>
        <taxon>Actinoplanes</taxon>
    </lineage>
</organism>
<dbReference type="PANTHER" id="PTHR31273:SF0">
    <property type="entry name" value="PHOSPHOKETOLASE-RELATED"/>
    <property type="match status" value="1"/>
</dbReference>
<proteinExistence type="predicted"/>
<dbReference type="SUPFAM" id="SSF52518">
    <property type="entry name" value="Thiamin diphosphate-binding fold (THDP-binding)"/>
    <property type="match status" value="1"/>
</dbReference>
<feature type="compositionally biased region" description="Basic residues" evidence="1">
    <location>
        <begin position="166"/>
        <end position="186"/>
    </location>
</feature>
<sequence length="203" mass="22120">MTWRPWTLHAFGAALDNPELTVFCVVGDGEAETGPLAGSWHANKFLNPARDGAVLPILALNEYKIANPTILARIPEPELLELMRGYGYAPQVVAGDDPAAVHQRFAGVLDDCLQQIVDIQRAARAGGDDGRPAWPMIVLRTPKGWTRRHRPCALARRPRGGSAAGHGRRSAGRPHLHPRARRRHAGGRGLGLARVSHRPPAHR</sequence>
<evidence type="ECO:0000256" key="1">
    <source>
        <dbReference type="SAM" id="MobiDB-lite"/>
    </source>
</evidence>
<gene>
    <name evidence="3" type="ORF">Ani05nite_04420</name>
</gene>
<dbReference type="Pfam" id="PF09364">
    <property type="entry name" value="XFP_N"/>
    <property type="match status" value="1"/>
</dbReference>
<dbReference type="PANTHER" id="PTHR31273">
    <property type="entry name" value="PHOSPHOKETOLASE-RELATED"/>
    <property type="match status" value="1"/>
</dbReference>
<accession>A0A919MM02</accession>
<feature type="domain" description="Xylulose 5-phosphate/Fructose 6-phosphate phosphoketolase N-terminal" evidence="2">
    <location>
        <begin position="9"/>
        <end position="146"/>
    </location>
</feature>
<evidence type="ECO:0000259" key="2">
    <source>
        <dbReference type="Pfam" id="PF09364"/>
    </source>
</evidence>
<dbReference type="EMBL" id="BOMQ01000008">
    <property type="protein sequence ID" value="GIE46908.1"/>
    <property type="molecule type" value="Genomic_DNA"/>
</dbReference>
<dbReference type="InterPro" id="IPR005593">
    <property type="entry name" value="Xul5P/Fru6P_PKetolase"/>
</dbReference>
<comment type="caution">
    <text evidence="3">The sequence shown here is derived from an EMBL/GenBank/DDBJ whole genome shotgun (WGS) entry which is preliminary data.</text>
</comment>
<dbReference type="GO" id="GO:0016832">
    <property type="term" value="F:aldehyde-lyase activity"/>
    <property type="evidence" value="ECO:0007669"/>
    <property type="project" value="InterPro"/>
</dbReference>
<dbReference type="InterPro" id="IPR019789">
    <property type="entry name" value="Xul5P/Fru6P_PKetolase_ThDP_BS"/>
</dbReference>
<protein>
    <recommendedName>
        <fullName evidence="2">Xylulose 5-phosphate/Fructose 6-phosphate phosphoketolase N-terminal domain-containing protein</fullName>
    </recommendedName>
</protein>